<evidence type="ECO:0000256" key="1">
    <source>
        <dbReference type="SAM" id="MobiDB-lite"/>
    </source>
</evidence>
<proteinExistence type="predicted"/>
<reference evidence="3" key="1">
    <citation type="journal article" date="2019" name="Int. J. Syst. Evol. Microbiol.">
        <title>The Global Catalogue of Microorganisms (GCM) 10K type strain sequencing project: providing services to taxonomists for standard genome sequencing and annotation.</title>
        <authorList>
            <consortium name="The Broad Institute Genomics Platform"/>
            <consortium name="The Broad Institute Genome Sequencing Center for Infectious Disease"/>
            <person name="Wu L."/>
            <person name="Ma J."/>
        </authorList>
    </citation>
    <scope>NUCLEOTIDE SEQUENCE [LARGE SCALE GENOMIC DNA]</scope>
    <source>
        <strain evidence="3">JCM 14307</strain>
    </source>
</reference>
<evidence type="ECO:0000313" key="2">
    <source>
        <dbReference type="EMBL" id="GAA1676670.1"/>
    </source>
</evidence>
<protein>
    <submittedName>
        <fullName evidence="2">Uncharacterized protein</fullName>
    </submittedName>
</protein>
<gene>
    <name evidence="2" type="ORF">GCM10009745_19940</name>
</gene>
<keyword evidence="3" id="KW-1185">Reference proteome</keyword>
<dbReference type="EMBL" id="BAAANF010000006">
    <property type="protein sequence ID" value="GAA1676670.1"/>
    <property type="molecule type" value="Genomic_DNA"/>
</dbReference>
<feature type="region of interest" description="Disordered" evidence="1">
    <location>
        <begin position="49"/>
        <end position="92"/>
    </location>
</feature>
<name>A0ABP4SQI2_9ACTN</name>
<dbReference type="Proteomes" id="UP001500280">
    <property type="component" value="Unassembled WGS sequence"/>
</dbReference>
<accession>A0ABP4SQI2</accession>
<evidence type="ECO:0000313" key="3">
    <source>
        <dbReference type="Proteomes" id="UP001500280"/>
    </source>
</evidence>
<organism evidence="2 3">
    <name type="scientific">Kribbella yunnanensis</name>
    <dbReference type="NCBI Taxonomy" id="190194"/>
    <lineage>
        <taxon>Bacteria</taxon>
        <taxon>Bacillati</taxon>
        <taxon>Actinomycetota</taxon>
        <taxon>Actinomycetes</taxon>
        <taxon>Propionibacteriales</taxon>
        <taxon>Kribbellaceae</taxon>
        <taxon>Kribbella</taxon>
    </lineage>
</organism>
<comment type="caution">
    <text evidence="2">The sequence shown here is derived from an EMBL/GenBank/DDBJ whole genome shotgun (WGS) entry which is preliminary data.</text>
</comment>
<sequence>MGVTHPRWGFTDHAAFVAFVQRTANVAVHEPLLAAHIQRLRVAAEHDRQHRGVTGQQPHRTGGQVPAEHQLTYATTPTGRTETRRTRRSSRGRIGAACIGSARFSTGRAAEGGWGGGEGGGCEVVEVDGDGQVRDTGIVGIAGGGVHDDRQRVGLSLVASAGVAFTVDGLVRLGQGVDLGFELFAVGTGQEPGELHSTVDASQPQRPFRVGLVLG</sequence>